<keyword evidence="3" id="KW-1185">Reference proteome</keyword>
<protein>
    <submittedName>
        <fullName evidence="2">Uncharacterized protein</fullName>
    </submittedName>
</protein>
<accession>A0AAV6HKS5</accession>
<sequence>MSEKMDELQGLAEDLGKLSWTSREFGETIKVMLEKAKEANRVIEDLEISVAKVEKLYKTEEVYGSNAILTASSSSETARYSLLLMYKQPCATHWNSDRIGPYISSYSRTLGVHSAHVSIVYTSPRAANGPIGLLI</sequence>
<feature type="coiled-coil region" evidence="1">
    <location>
        <begin position="29"/>
        <end position="56"/>
    </location>
</feature>
<gene>
    <name evidence="2" type="ORF">RHGRI_035846</name>
</gene>
<dbReference type="Proteomes" id="UP000823749">
    <property type="component" value="Chromosome 13"/>
</dbReference>
<dbReference type="EMBL" id="JACTNZ010000013">
    <property type="protein sequence ID" value="KAG5514575.1"/>
    <property type="molecule type" value="Genomic_DNA"/>
</dbReference>
<comment type="caution">
    <text evidence="2">The sequence shown here is derived from an EMBL/GenBank/DDBJ whole genome shotgun (WGS) entry which is preliminary data.</text>
</comment>
<evidence type="ECO:0000313" key="3">
    <source>
        <dbReference type="Proteomes" id="UP000823749"/>
    </source>
</evidence>
<evidence type="ECO:0000256" key="1">
    <source>
        <dbReference type="SAM" id="Coils"/>
    </source>
</evidence>
<evidence type="ECO:0000313" key="2">
    <source>
        <dbReference type="EMBL" id="KAG5514575.1"/>
    </source>
</evidence>
<reference evidence="2 3" key="1">
    <citation type="submission" date="2020-08" db="EMBL/GenBank/DDBJ databases">
        <title>Plant Genome Project.</title>
        <authorList>
            <person name="Zhang R.-G."/>
        </authorList>
    </citation>
    <scope>NUCLEOTIDE SEQUENCE [LARGE SCALE GENOMIC DNA]</scope>
    <source>
        <strain evidence="2">WSP0</strain>
        <tissue evidence="2">Leaf</tissue>
    </source>
</reference>
<name>A0AAV6HKS5_9ERIC</name>
<dbReference type="AlphaFoldDB" id="A0AAV6HKS5"/>
<proteinExistence type="predicted"/>
<keyword evidence="1" id="KW-0175">Coiled coil</keyword>
<organism evidence="2 3">
    <name type="scientific">Rhododendron griersonianum</name>
    <dbReference type="NCBI Taxonomy" id="479676"/>
    <lineage>
        <taxon>Eukaryota</taxon>
        <taxon>Viridiplantae</taxon>
        <taxon>Streptophyta</taxon>
        <taxon>Embryophyta</taxon>
        <taxon>Tracheophyta</taxon>
        <taxon>Spermatophyta</taxon>
        <taxon>Magnoliopsida</taxon>
        <taxon>eudicotyledons</taxon>
        <taxon>Gunneridae</taxon>
        <taxon>Pentapetalae</taxon>
        <taxon>asterids</taxon>
        <taxon>Ericales</taxon>
        <taxon>Ericaceae</taxon>
        <taxon>Ericoideae</taxon>
        <taxon>Rhodoreae</taxon>
        <taxon>Rhododendron</taxon>
    </lineage>
</organism>